<dbReference type="OrthoDB" id="177619at2"/>
<dbReference type="EMBL" id="FOAP01000003">
    <property type="protein sequence ID" value="SEK99183.1"/>
    <property type="molecule type" value="Genomic_DNA"/>
</dbReference>
<feature type="signal peptide" evidence="2">
    <location>
        <begin position="1"/>
        <end position="20"/>
    </location>
</feature>
<feature type="domain" description="Glycoside hydrolase 123 N-terminal" evidence="3">
    <location>
        <begin position="35"/>
        <end position="166"/>
    </location>
</feature>
<organism evidence="4 5">
    <name type="scientific">Stigmatella aurantiaca</name>
    <dbReference type="NCBI Taxonomy" id="41"/>
    <lineage>
        <taxon>Bacteria</taxon>
        <taxon>Pseudomonadati</taxon>
        <taxon>Myxococcota</taxon>
        <taxon>Myxococcia</taxon>
        <taxon>Myxococcales</taxon>
        <taxon>Cystobacterineae</taxon>
        <taxon>Archangiaceae</taxon>
        <taxon>Stigmatella</taxon>
    </lineage>
</organism>
<accession>A0A1H7LJN2</accession>
<dbReference type="InterPro" id="IPR017756">
    <property type="entry name" value="TM_Gly-Cys-Arg_CS"/>
</dbReference>
<dbReference type="InterPro" id="IPR053850">
    <property type="entry name" value="Glyco_hydro_123_N_2"/>
</dbReference>
<keyword evidence="5" id="KW-1185">Reference proteome</keyword>
<gene>
    <name evidence="4" type="ORF">SAMN05444354_103260</name>
</gene>
<feature type="compositionally biased region" description="Pro residues" evidence="1">
    <location>
        <begin position="563"/>
        <end position="586"/>
    </location>
</feature>
<dbReference type="NCBIfam" id="TIGR03382">
    <property type="entry name" value="GC_trans_RRR"/>
    <property type="match status" value="1"/>
</dbReference>
<feature type="compositionally biased region" description="Low complexity" evidence="1">
    <location>
        <begin position="553"/>
        <end position="562"/>
    </location>
</feature>
<dbReference type="RefSeq" id="WP_075005857.1">
    <property type="nucleotide sequence ID" value="NZ_FOAP01000003.1"/>
</dbReference>
<evidence type="ECO:0000259" key="3">
    <source>
        <dbReference type="Pfam" id="PF22680"/>
    </source>
</evidence>
<sequence>MHLKRLVVFLPLLLALPAAAAPPSVWGESAMVKVRPNLAPRVQPELHLTAARNEFVSFQVALHGGNTGLNGVRARMNALVGPTSIPAADVTLYRVAYLTTVRPSVPGTPVGPWPDGLVPDVDEIAGEGRRAFPFDVPARETRAIWVDVHVPVDAPPGQYRGTVEVTSSQGAPARVGVRLTVVDATLPSTPSLATAFLVWPPHVCNAHTGSPDCPVAKQEELLARYHRMALEHRVSLSSGFPRAPQPWSAFEAVWGPFLDGTVQTRLPGARLTSFQYVGEHTAEGLMEFTAGAQARGWLPRAYDFVGDEPPYGISFEALRQNAELARQVAPELRTLVTTNSRELARHGLEELMDVAAPVVNHLDGTAPPFLGSQRATYEDFLSRPGRELWMYQSCMSHGCAYGTNAPENQPGAGWPSYMVDRSAAKARAMEWVSFLEGATGELYYQTVGMLATAWTDQFRFNGNGDGTLFYPGTPAAIGGATDVPVASIRLKLIRMGVQDYEWLKAVSDAGDPAFANKVARQLIPSASKVPDEGEAFERARKKLISRYLELTGAPALPEEPATPGTPPSPETPAPPTGTPAPAPGTVPVPEEASLPEPPASTGPTGPLESAAEAQAGCSTGGSTGAAGGALLLMAWLFMERRRVPARVRAPRRR</sequence>
<evidence type="ECO:0000256" key="1">
    <source>
        <dbReference type="SAM" id="MobiDB-lite"/>
    </source>
</evidence>
<feature type="region of interest" description="Disordered" evidence="1">
    <location>
        <begin position="553"/>
        <end position="619"/>
    </location>
</feature>
<dbReference type="Pfam" id="PF22680">
    <property type="entry name" value="Glyco_hydro_123_N_2"/>
    <property type="match status" value="1"/>
</dbReference>
<reference evidence="5" key="1">
    <citation type="submission" date="2016-10" db="EMBL/GenBank/DDBJ databases">
        <authorList>
            <person name="Varghese N."/>
            <person name="Submissions S."/>
        </authorList>
    </citation>
    <scope>NUCLEOTIDE SEQUENCE [LARGE SCALE GENOMIC DNA]</scope>
    <source>
        <strain evidence="5">DSM 17044</strain>
    </source>
</reference>
<dbReference type="Proteomes" id="UP000182719">
    <property type="component" value="Unassembled WGS sequence"/>
</dbReference>
<evidence type="ECO:0000313" key="5">
    <source>
        <dbReference type="Proteomes" id="UP000182719"/>
    </source>
</evidence>
<evidence type="ECO:0000313" key="4">
    <source>
        <dbReference type="EMBL" id="SEK99183.1"/>
    </source>
</evidence>
<feature type="chain" id="PRO_5010267544" evidence="2">
    <location>
        <begin position="21"/>
        <end position="653"/>
    </location>
</feature>
<name>A0A1H7LJN2_STIAU</name>
<proteinExistence type="predicted"/>
<evidence type="ECO:0000256" key="2">
    <source>
        <dbReference type="SAM" id="SignalP"/>
    </source>
</evidence>
<keyword evidence="2" id="KW-0732">Signal</keyword>
<dbReference type="AlphaFoldDB" id="A0A1H7LJN2"/>
<protein>
    <submittedName>
        <fullName evidence="4">Myxococcales GC_trans_RRR domain-containing protein</fullName>
    </submittedName>
</protein>